<evidence type="ECO:0000313" key="2">
    <source>
        <dbReference type="EMBL" id="NDV61906.1"/>
    </source>
</evidence>
<name>A0A6B2M0M6_9BACT</name>
<dbReference type="InterPro" id="IPR011990">
    <property type="entry name" value="TPR-like_helical_dom_sf"/>
</dbReference>
<dbReference type="GO" id="GO:0006493">
    <property type="term" value="P:protein O-linked glycosylation"/>
    <property type="evidence" value="ECO:0007669"/>
    <property type="project" value="TreeGrafter"/>
</dbReference>
<keyword evidence="1" id="KW-0802">TPR repeat</keyword>
<dbReference type="SMART" id="SM00028">
    <property type="entry name" value="TPR"/>
    <property type="match status" value="4"/>
</dbReference>
<dbReference type="SUPFAM" id="SSF48452">
    <property type="entry name" value="TPR-like"/>
    <property type="match status" value="1"/>
</dbReference>
<dbReference type="Gene3D" id="3.40.50.1110">
    <property type="entry name" value="SGNH hydrolase"/>
    <property type="match status" value="1"/>
</dbReference>
<dbReference type="GO" id="GO:0016788">
    <property type="term" value="F:hydrolase activity, acting on ester bonds"/>
    <property type="evidence" value="ECO:0007669"/>
    <property type="project" value="UniProtKB-ARBA"/>
</dbReference>
<keyword evidence="3" id="KW-1185">Reference proteome</keyword>
<dbReference type="AlphaFoldDB" id="A0A6B2M0M6"/>
<proteinExistence type="predicted"/>
<reference evidence="2 3" key="1">
    <citation type="submission" date="2020-02" db="EMBL/GenBank/DDBJ databases">
        <title>Albibacoteraceae fam. nov., the first described family within the subdivision 4 Verrucomicrobia.</title>
        <authorList>
            <person name="Xi F."/>
        </authorList>
    </citation>
    <scope>NUCLEOTIDE SEQUENCE [LARGE SCALE GENOMIC DNA]</scope>
    <source>
        <strain evidence="2 3">CK1056</strain>
    </source>
</reference>
<dbReference type="Pfam" id="PF14559">
    <property type="entry name" value="TPR_19"/>
    <property type="match status" value="2"/>
</dbReference>
<dbReference type="PANTHER" id="PTHR44998">
    <property type="match status" value="1"/>
</dbReference>
<dbReference type="GO" id="GO:0016757">
    <property type="term" value="F:glycosyltransferase activity"/>
    <property type="evidence" value="ECO:0007669"/>
    <property type="project" value="TreeGrafter"/>
</dbReference>
<dbReference type="InterPro" id="IPR019734">
    <property type="entry name" value="TPR_rpt"/>
</dbReference>
<dbReference type="InterPro" id="IPR036514">
    <property type="entry name" value="SGNH_hydro_sf"/>
</dbReference>
<evidence type="ECO:0000256" key="1">
    <source>
        <dbReference type="PROSITE-ProRule" id="PRU00339"/>
    </source>
</evidence>
<comment type="caution">
    <text evidence="2">The sequence shown here is derived from an EMBL/GenBank/DDBJ whole genome shotgun (WGS) entry which is preliminary data.</text>
</comment>
<dbReference type="SUPFAM" id="SSF52266">
    <property type="entry name" value="SGNH hydrolase"/>
    <property type="match status" value="1"/>
</dbReference>
<evidence type="ECO:0000313" key="3">
    <source>
        <dbReference type="Proteomes" id="UP000478417"/>
    </source>
</evidence>
<dbReference type="EMBL" id="JAAGNX010000001">
    <property type="protein sequence ID" value="NDV61906.1"/>
    <property type="molecule type" value="Genomic_DNA"/>
</dbReference>
<sequence>MRFAAMLLIPALFLGILELALRVAGFGYSTNFWVPSTIDGEEYLVPNTQFTYRFFPPALARAPLPMRMLAEKPEGTYRIFLFGESAAYGDPDPAYGMGRQLEILLRERFPGTEFEVICTAMTAINSHAILPLARESAKLDGDLWIIYMGNNEMVGAYGAGTVFSSKAPPLGVVRGILFLKSTRIGQLMDTLLSGGSNDSMDRDDWDGINMFTRTSLRYNDPSRLTAYKNFRGNLEDILKIGKKADVPVLLSTVASNLKDCAPFISLNDKSLGTSRLSQWEQFYALGRQSESAQAYGEALSYYSQAAEIDPNYAELQYRMGQSFLAMGNAESALEAFESARDHDGLAVRADTRINLIIQNAAKNAEGKVSLLDSAKELSAESSGIIPGKEHFYEHVHLTLNGNYALARAMAERITGMLPSVILDTDSGDWVSLETCNRELAATLWDQHRLWNNMLKRGSVPPHTAQSNHRANLEYLTQQAQKVIAQITNKTPQEDRALYLEAITKYPNDNLIHARFGQYLEAMGSRNEAIAQFQKVCELLPDVEWPHFYLAELFFRAGRKDEARQSLSRALEIRPDFAQALNKLSEI</sequence>
<dbReference type="Proteomes" id="UP000478417">
    <property type="component" value="Unassembled WGS sequence"/>
</dbReference>
<dbReference type="PANTHER" id="PTHR44998:SF1">
    <property type="entry name" value="UDP-N-ACETYLGLUCOSAMINE--PEPTIDE N-ACETYLGLUCOSAMINYLTRANSFERASE 110 KDA SUBUNIT"/>
    <property type="match status" value="1"/>
</dbReference>
<dbReference type="PROSITE" id="PS50005">
    <property type="entry name" value="TPR"/>
    <property type="match status" value="2"/>
</dbReference>
<feature type="repeat" description="TPR" evidence="1">
    <location>
        <begin position="279"/>
        <end position="312"/>
    </location>
</feature>
<feature type="repeat" description="TPR" evidence="1">
    <location>
        <begin position="543"/>
        <end position="576"/>
    </location>
</feature>
<accession>A0A6B2M0M6</accession>
<gene>
    <name evidence="2" type="ORF">G0Q06_05535</name>
</gene>
<dbReference type="Gene3D" id="1.25.40.10">
    <property type="entry name" value="Tetratricopeptide repeat domain"/>
    <property type="match status" value="2"/>
</dbReference>
<organism evidence="2 3">
    <name type="scientific">Oceanipulchritudo coccoides</name>
    <dbReference type="NCBI Taxonomy" id="2706888"/>
    <lineage>
        <taxon>Bacteria</taxon>
        <taxon>Pseudomonadati</taxon>
        <taxon>Verrucomicrobiota</taxon>
        <taxon>Opitutia</taxon>
        <taxon>Puniceicoccales</taxon>
        <taxon>Oceanipulchritudinaceae</taxon>
        <taxon>Oceanipulchritudo</taxon>
    </lineage>
</organism>
<protein>
    <submittedName>
        <fullName evidence="2">Tetratricopeptide repeat protein</fullName>
    </submittedName>
</protein>